<feature type="compositionally biased region" description="Basic and acidic residues" evidence="1">
    <location>
        <begin position="1"/>
        <end position="11"/>
    </location>
</feature>
<dbReference type="InterPro" id="IPR047789">
    <property type="entry name" value="CU044_5270-like"/>
</dbReference>
<dbReference type="RefSeq" id="WP_151561224.1">
    <property type="nucleotide sequence ID" value="NZ_WBMT01000007.1"/>
</dbReference>
<proteinExistence type="predicted"/>
<keyword evidence="2" id="KW-1133">Transmembrane helix</keyword>
<protein>
    <recommendedName>
        <fullName evidence="5">CU044_5270 family protein</fullName>
    </recommendedName>
</protein>
<organism evidence="3 4">
    <name type="scientific">Actinomadura rudentiformis</name>
    <dbReference type="NCBI Taxonomy" id="359158"/>
    <lineage>
        <taxon>Bacteria</taxon>
        <taxon>Bacillati</taxon>
        <taxon>Actinomycetota</taxon>
        <taxon>Actinomycetes</taxon>
        <taxon>Streptosporangiales</taxon>
        <taxon>Thermomonosporaceae</taxon>
        <taxon>Actinomadura</taxon>
    </lineage>
</organism>
<sequence length="320" mass="34486">MNEMKMVRDLLQEPPPPTPQVSAHALTCLNDEISGRRQTSRRVRWTIPLALAAVATAAAVAATAVTVTGGETPGPTPTRSASTPQALALDTMSTQQILLAAAAAAERKPLTDGAYWRVTTIQESWTKGTGTMRQLNVHWYGKDGRYQGGGRHLEGPYKGNAGLGKPSRPSPRPFSIVDQSFSLQEIRGIPGDPSGVVAWARGAAKKHFPLAGERDRESFVDHFLLGLLAQVPALPKARAAAFRALAARPGIKSGGNVRDSEGRMGRELQFDKGGRRVLVDPNAGMLLAEYIVLPKARKLHRSTFLEAVWTNERPSIPKAP</sequence>
<accession>A0A6H9Z2K1</accession>
<dbReference type="AlphaFoldDB" id="A0A6H9Z2K1"/>
<reference evidence="3 4" key="1">
    <citation type="submission" date="2019-09" db="EMBL/GenBank/DDBJ databases">
        <title>Actinomadura physcomitrii sp. nov., a novel actinomycete isolated from moss [Physcomitrium sphaericum (Ludw) Fuernr].</title>
        <authorList>
            <person name="Zhuang X."/>
            <person name="Liu C."/>
        </authorList>
    </citation>
    <scope>NUCLEOTIDE SEQUENCE [LARGE SCALE GENOMIC DNA]</scope>
    <source>
        <strain evidence="3 4">HMC1</strain>
    </source>
</reference>
<comment type="caution">
    <text evidence="3">The sequence shown here is derived from an EMBL/GenBank/DDBJ whole genome shotgun (WGS) entry which is preliminary data.</text>
</comment>
<dbReference type="Proteomes" id="UP000468735">
    <property type="component" value="Unassembled WGS sequence"/>
</dbReference>
<feature type="transmembrane region" description="Helical" evidence="2">
    <location>
        <begin position="45"/>
        <end position="67"/>
    </location>
</feature>
<evidence type="ECO:0000313" key="4">
    <source>
        <dbReference type="Proteomes" id="UP000468735"/>
    </source>
</evidence>
<feature type="region of interest" description="Disordered" evidence="1">
    <location>
        <begin position="1"/>
        <end position="21"/>
    </location>
</feature>
<evidence type="ECO:0008006" key="5">
    <source>
        <dbReference type="Google" id="ProtNLM"/>
    </source>
</evidence>
<keyword evidence="2" id="KW-0472">Membrane</keyword>
<name>A0A6H9Z2K1_9ACTN</name>
<evidence type="ECO:0000256" key="1">
    <source>
        <dbReference type="SAM" id="MobiDB-lite"/>
    </source>
</evidence>
<gene>
    <name evidence="3" type="ORF">F8566_17085</name>
</gene>
<dbReference type="NCBIfam" id="NF038083">
    <property type="entry name" value="CU044_5270_fam"/>
    <property type="match status" value="1"/>
</dbReference>
<keyword evidence="2" id="KW-0812">Transmembrane</keyword>
<evidence type="ECO:0000313" key="3">
    <source>
        <dbReference type="EMBL" id="KAB2348496.1"/>
    </source>
</evidence>
<keyword evidence="4" id="KW-1185">Reference proteome</keyword>
<dbReference type="EMBL" id="WBMT01000007">
    <property type="protein sequence ID" value="KAB2348496.1"/>
    <property type="molecule type" value="Genomic_DNA"/>
</dbReference>
<evidence type="ECO:0000256" key="2">
    <source>
        <dbReference type="SAM" id="Phobius"/>
    </source>
</evidence>